<gene>
    <name evidence="1" type="ORF">A2786_02040</name>
</gene>
<sequence>MKEKDLKKFVQEIVNYAKSIKDKHTGEADAPVNYACIFAQSQEEFDDLLTTARNLGKVIKETPTGPLFRIEPLRTVSGPLRLLKVRKPDVTRIERGDADFTVSDYPSFKKSVLKKPGFTLIEREEFEMIELMDPGFDVRAYFSHPTLDRQLELPLVEDSNL</sequence>
<accession>A0A1G1VSD3</accession>
<dbReference type="Proteomes" id="UP000179233">
    <property type="component" value="Unassembled WGS sequence"/>
</dbReference>
<evidence type="ECO:0000313" key="2">
    <source>
        <dbReference type="Proteomes" id="UP000179233"/>
    </source>
</evidence>
<dbReference type="EMBL" id="MHCJ01000003">
    <property type="protein sequence ID" value="OGY18280.1"/>
    <property type="molecule type" value="Genomic_DNA"/>
</dbReference>
<comment type="caution">
    <text evidence="1">The sequence shown here is derived from an EMBL/GenBank/DDBJ whole genome shotgun (WGS) entry which is preliminary data.</text>
</comment>
<evidence type="ECO:0000313" key="1">
    <source>
        <dbReference type="EMBL" id="OGY18280.1"/>
    </source>
</evidence>
<name>A0A1G1VSD3_9BACT</name>
<dbReference type="AlphaFoldDB" id="A0A1G1VSD3"/>
<reference evidence="1 2" key="1">
    <citation type="journal article" date="2016" name="Nat. Commun.">
        <title>Thousands of microbial genomes shed light on interconnected biogeochemical processes in an aquifer system.</title>
        <authorList>
            <person name="Anantharaman K."/>
            <person name="Brown C.T."/>
            <person name="Hug L.A."/>
            <person name="Sharon I."/>
            <person name="Castelle C.J."/>
            <person name="Probst A.J."/>
            <person name="Thomas B.C."/>
            <person name="Singh A."/>
            <person name="Wilkins M.J."/>
            <person name="Karaoz U."/>
            <person name="Brodie E.L."/>
            <person name="Williams K.H."/>
            <person name="Hubbard S.S."/>
            <person name="Banfield J.F."/>
        </authorList>
    </citation>
    <scope>NUCLEOTIDE SEQUENCE [LARGE SCALE GENOMIC DNA]</scope>
</reference>
<protein>
    <submittedName>
        <fullName evidence="1">Uncharacterized protein</fullName>
    </submittedName>
</protein>
<proteinExistence type="predicted"/>
<organism evidence="1 2">
    <name type="scientific">Candidatus Chisholmbacteria bacterium RIFCSPHIGHO2_01_FULL_52_32</name>
    <dbReference type="NCBI Taxonomy" id="1797591"/>
    <lineage>
        <taxon>Bacteria</taxon>
        <taxon>Candidatus Chisholmiibacteriota</taxon>
    </lineage>
</organism>